<evidence type="ECO:0000259" key="3">
    <source>
        <dbReference type="Pfam" id="PF04676"/>
    </source>
</evidence>
<dbReference type="Pfam" id="PF04676">
    <property type="entry name" value="CwfJ_C_2"/>
    <property type="match status" value="1"/>
</dbReference>
<gene>
    <name evidence="5" type="ORF">DUNSADRAFT_48</name>
</gene>
<dbReference type="InterPro" id="IPR006768">
    <property type="entry name" value="Cwf19-like_C_dom-1"/>
</dbReference>
<feature type="compositionally biased region" description="Basic and acidic residues" evidence="2">
    <location>
        <begin position="412"/>
        <end position="427"/>
    </location>
</feature>
<feature type="domain" description="Cwf19-like protein C-terminal" evidence="3">
    <location>
        <begin position="693"/>
        <end position="791"/>
    </location>
</feature>
<dbReference type="PANTHER" id="PTHR12072">
    <property type="entry name" value="CWF19, CELL CYCLE CONTROL PROTEIN"/>
    <property type="match status" value="1"/>
</dbReference>
<dbReference type="EMBL" id="MU069436">
    <property type="protein sequence ID" value="KAF5843928.1"/>
    <property type="molecule type" value="Genomic_DNA"/>
</dbReference>
<dbReference type="EMBL" id="MU069436">
    <property type="protein sequence ID" value="KAF5843927.1"/>
    <property type="molecule type" value="Genomic_DNA"/>
</dbReference>
<evidence type="ECO:0000256" key="1">
    <source>
        <dbReference type="ARBA" id="ARBA00006795"/>
    </source>
</evidence>
<feature type="region of interest" description="Disordered" evidence="2">
    <location>
        <begin position="1"/>
        <end position="34"/>
    </location>
</feature>
<feature type="region of interest" description="Disordered" evidence="2">
    <location>
        <begin position="315"/>
        <end position="441"/>
    </location>
</feature>
<comment type="caution">
    <text evidence="5">The sequence shown here is derived from an EMBL/GenBank/DDBJ whole genome shotgun (WGS) entry which is preliminary data.</text>
</comment>
<feature type="compositionally biased region" description="Pro residues" evidence="2">
    <location>
        <begin position="398"/>
        <end position="408"/>
    </location>
</feature>
<feature type="region of interest" description="Disordered" evidence="2">
    <location>
        <begin position="95"/>
        <end position="294"/>
    </location>
</feature>
<accession>A0ABQ7HAP2</accession>
<feature type="domain" description="Cwf19-like C-terminal" evidence="4">
    <location>
        <begin position="580"/>
        <end position="684"/>
    </location>
</feature>
<proteinExistence type="inferred from homology"/>
<comment type="similarity">
    <text evidence="1">Belongs to the CWF19 family.</text>
</comment>
<keyword evidence="6" id="KW-1185">Reference proteome</keyword>
<dbReference type="Pfam" id="PF04677">
    <property type="entry name" value="CwfJ_C_1"/>
    <property type="match status" value="1"/>
</dbReference>
<dbReference type="InterPro" id="IPR006767">
    <property type="entry name" value="Cwf19-like_C_dom-2"/>
</dbReference>
<protein>
    <submittedName>
        <fullName evidence="5">CwfJ C-terminus 2-domain-containing protein-like protein</fullName>
    </submittedName>
</protein>
<dbReference type="InterPro" id="IPR040194">
    <property type="entry name" value="Cwf19-like"/>
</dbReference>
<feature type="region of interest" description="Disordered" evidence="2">
    <location>
        <begin position="462"/>
        <end position="492"/>
    </location>
</feature>
<name>A0ABQ7HAP2_DUNSA</name>
<feature type="compositionally biased region" description="Basic and acidic residues" evidence="2">
    <location>
        <begin position="276"/>
        <end position="292"/>
    </location>
</feature>
<evidence type="ECO:0000256" key="2">
    <source>
        <dbReference type="SAM" id="MobiDB-lite"/>
    </source>
</evidence>
<organism evidence="5 6">
    <name type="scientific">Dunaliella salina</name>
    <name type="common">Green alga</name>
    <name type="synonym">Protococcus salinus</name>
    <dbReference type="NCBI Taxonomy" id="3046"/>
    <lineage>
        <taxon>Eukaryota</taxon>
        <taxon>Viridiplantae</taxon>
        <taxon>Chlorophyta</taxon>
        <taxon>core chlorophytes</taxon>
        <taxon>Chlorophyceae</taxon>
        <taxon>CS clade</taxon>
        <taxon>Chlamydomonadales</taxon>
        <taxon>Dunaliellaceae</taxon>
        <taxon>Dunaliella</taxon>
    </lineage>
</organism>
<dbReference type="PANTHER" id="PTHR12072:SF5">
    <property type="entry name" value="CWF19-LIKE PROTEIN 2"/>
    <property type="match status" value="1"/>
</dbReference>
<dbReference type="Proteomes" id="UP000815325">
    <property type="component" value="Unassembled WGS sequence"/>
</dbReference>
<feature type="compositionally biased region" description="Basic and acidic residues" evidence="2">
    <location>
        <begin position="155"/>
        <end position="268"/>
    </location>
</feature>
<reference evidence="5" key="2">
    <citation type="submission" date="2020-06" db="EMBL/GenBank/DDBJ databases">
        <authorList>
            <consortium name="DOE Joint Genome Institute"/>
            <person name="Calhoun S."/>
            <person name="Polle J.E."/>
            <person name="Mckie-Krisberg Z."/>
            <person name="Prochnik S."/>
            <person name="Neofotis P."/>
            <person name="Yim W.C."/>
            <person name="Hathwaik L.T."/>
            <person name="Jenkins J."/>
            <person name="Molina H."/>
            <person name="Bunkenborg J."/>
            <person name="Grigoriev I.V."/>
            <person name="Barry K."/>
            <person name="Schmutz J."/>
            <person name="Jin E."/>
            <person name="Cushman J.C."/>
            <person name="Magnuson J.K."/>
        </authorList>
    </citation>
    <scope>NUCLEOTIDE SEQUENCE</scope>
    <source>
        <strain evidence="5">CCAP 19/18</strain>
    </source>
</reference>
<evidence type="ECO:0000259" key="4">
    <source>
        <dbReference type="Pfam" id="PF04677"/>
    </source>
</evidence>
<sequence>MKPADQGAGAGPGAGQGAAAHRGRPPMVGDGGLSWRMKALQRSKEQAKESGQNLQDIVAERWGSLGELSSSLASGTAAKAKAHIHHAKDRVRALGGKVTPYGGASEAADGRAAEGEDGNGRAAAPGPRSSYIAEMKVEQPKMRLPSTSDSLSWRRRSEPGSEGGRDKSNRGREERGQEEGGREERSRDNRDQERGSDRERVRDSERERGRGGDRDRLRDDDRDVRGRDGSDWRRARDRDRDGGAAEDWRRGGRDGDGDGERRGLRDFGGRSGEGGMRGRERAGPRLTAEQKEALQGIAGEFNTFQDDGSFLERVRKQQGLMRQQAQGGDVEMAEAKVSSGSEEQADQEQRAGPRRSTKANSDEGASGAGRGAPSAPALPEGNKSAAEMLRARLKGLPVPTPSQAPAPQPRSARSEGERRGSRGREEGPDGGGEEGDGVARKRKEVVMLPMVDAQGKAVRGAFGREANVSTAASLPPGQRPPKRTQRYDESGQKTRYFADDDAVDLDTLVKRTKYGDDMDADLDRTVTNNIMRKQSFKANELNVDDEYENDAGVELYESRQRKGTVEQAAAREKSRQVAQAQKAQKLEDQCMYCKSNPRRPVHLTVSASPSCYLMLPSRGRLVDDSVWEEIKNFMKCLIRMYEAQGKHCIFFETAMNLRNHKRHAVMECVPVGQREMDKAPGFFKKAMLEAESEWSQHHAKAVIDTNAKKGLHASIPPNFPYTYVQFGYGAGYVHVIDDESQFDAQFARQVLVGLLRLPPEEMHRRHKMESVATQQQFVREFVSMWAPFDWTLQL</sequence>
<reference evidence="5" key="1">
    <citation type="submission" date="2017-08" db="EMBL/GenBank/DDBJ databases">
        <authorList>
            <person name="Polle J.E."/>
            <person name="Barry K."/>
            <person name="Cushman J."/>
            <person name="Schmutz J."/>
            <person name="Tran D."/>
            <person name="Hathwaick L.T."/>
            <person name="Yim W.C."/>
            <person name="Jenkins J."/>
            <person name="Mckie-Krisberg Z.M."/>
            <person name="Prochnik S."/>
            <person name="Lindquist E."/>
            <person name="Dockter R.B."/>
            <person name="Adam C."/>
            <person name="Molina H."/>
            <person name="Bunkerborg J."/>
            <person name="Jin E."/>
            <person name="Buchheim M."/>
            <person name="Magnuson J."/>
        </authorList>
    </citation>
    <scope>NUCLEOTIDE SEQUENCE</scope>
    <source>
        <strain evidence="5">CCAP 19/18</strain>
    </source>
</reference>
<evidence type="ECO:0000313" key="6">
    <source>
        <dbReference type="Proteomes" id="UP000815325"/>
    </source>
</evidence>
<evidence type="ECO:0000313" key="5">
    <source>
        <dbReference type="EMBL" id="KAF5843927.1"/>
    </source>
</evidence>